<dbReference type="Gene3D" id="1.10.1140.10">
    <property type="entry name" value="Bovine Mitochondrial F1-atpase, Atp Synthase Beta Chain, Chain D, domain 3"/>
    <property type="match status" value="1"/>
</dbReference>
<evidence type="ECO:0000256" key="4">
    <source>
        <dbReference type="ARBA" id="ARBA00022448"/>
    </source>
</evidence>
<dbReference type="CDD" id="cd18110">
    <property type="entry name" value="ATP-synt_F1_beta_C"/>
    <property type="match status" value="1"/>
</dbReference>
<evidence type="ECO:0000256" key="8">
    <source>
        <dbReference type="ARBA" id="ARBA00022840"/>
    </source>
</evidence>
<evidence type="ECO:0000256" key="6">
    <source>
        <dbReference type="ARBA" id="ARBA00022741"/>
    </source>
</evidence>
<keyword evidence="5" id="KW-0597">Phosphoprotein</keyword>
<comment type="function">
    <text evidence="1">Mitochondrial membrane ATP synthase (F(1)F(0) ATP synthase or Complex V) produces ATP from ADP in the presence of a proton gradient across the membrane which is generated by electron transport complexes of the respiratory chain. F-type ATPases consist of two structural domains, F(1) - containing the extramembraneous catalytic core, and F(0) - containing the membrane proton channel, linked together by a central stalk and a peripheral stalk. During catalysis, ATP synthesis in the catalytic domain of F(1) is coupled via a rotary mechanism of the central stalk subunits to proton translocation. Subunits alpha and beta form the catalytic core in F(1). Rotation of the central stalk against the surrounding alpha(3)beta(3) subunits leads to hydrolysis of ATP in three separate catalytic sites on the beta subunits.</text>
</comment>
<dbReference type="Gene3D" id="2.40.10.170">
    <property type="match status" value="1"/>
</dbReference>
<dbReference type="InterPro" id="IPR027417">
    <property type="entry name" value="P-loop_NTPase"/>
</dbReference>
<dbReference type="Pfam" id="PF00006">
    <property type="entry name" value="ATP-synt_ab"/>
    <property type="match status" value="1"/>
</dbReference>
<organism evidence="18 19">
    <name type="scientific">Brassica napus</name>
    <name type="common">Rape</name>
    <dbReference type="NCBI Taxonomy" id="3708"/>
    <lineage>
        <taxon>Eukaryota</taxon>
        <taxon>Viridiplantae</taxon>
        <taxon>Streptophyta</taxon>
        <taxon>Embryophyta</taxon>
        <taxon>Tracheophyta</taxon>
        <taxon>Spermatophyta</taxon>
        <taxon>Magnoliopsida</taxon>
        <taxon>eudicotyledons</taxon>
        <taxon>Gunneridae</taxon>
        <taxon>Pentapetalae</taxon>
        <taxon>rosids</taxon>
        <taxon>malvids</taxon>
        <taxon>Brassicales</taxon>
        <taxon>Brassicaceae</taxon>
        <taxon>Brassiceae</taxon>
        <taxon>Brassica</taxon>
    </lineage>
</organism>
<accession>A0ABQ7X8Y8</accession>
<dbReference type="SUPFAM" id="SSF52540">
    <property type="entry name" value="P-loop containing nucleoside triphosphate hydrolases"/>
    <property type="match status" value="1"/>
</dbReference>
<dbReference type="InterPro" id="IPR000194">
    <property type="entry name" value="ATPase_F1/V1/A1_a/bsu_nucl-bd"/>
</dbReference>
<protein>
    <recommendedName>
        <fullName evidence="16">ATP synthase subunit beta</fullName>
        <ecNumber evidence="16">7.1.2.2</ecNumber>
    </recommendedName>
</protein>
<dbReference type="EMBL" id="JAGKQM010001680">
    <property type="protein sequence ID" value="KAH0851520.1"/>
    <property type="molecule type" value="Genomic_DNA"/>
</dbReference>
<evidence type="ECO:0000313" key="18">
    <source>
        <dbReference type="EMBL" id="KAH0851520.1"/>
    </source>
</evidence>
<name>A0ABQ7X8Y8_BRANA</name>
<dbReference type="PANTHER" id="PTHR15184:SF71">
    <property type="entry name" value="ATP SYNTHASE SUBUNIT BETA, MITOCHONDRIAL"/>
    <property type="match status" value="1"/>
</dbReference>
<keyword evidence="4" id="KW-0813">Transport</keyword>
<dbReference type="NCBIfam" id="TIGR01039">
    <property type="entry name" value="atpD"/>
    <property type="match status" value="1"/>
</dbReference>
<dbReference type="EC" id="7.1.2.2" evidence="16"/>
<dbReference type="SMART" id="SM00382">
    <property type="entry name" value="AAA"/>
    <property type="match status" value="1"/>
</dbReference>
<proteinExistence type="inferred from homology"/>
<dbReference type="Gene3D" id="3.40.50.300">
    <property type="entry name" value="P-loop containing nucleotide triphosphate hydrolases"/>
    <property type="match status" value="2"/>
</dbReference>
<keyword evidence="7" id="KW-0375">Hydrogen ion transport</keyword>
<keyword evidence="13 16" id="KW-0066">ATP synthesis</keyword>
<dbReference type="InterPro" id="IPR050053">
    <property type="entry name" value="ATPase_alpha/beta_chains"/>
</dbReference>
<sequence length="415" mass="45075">MPNIYNALVVKGRDTLGQEINVTCEVQQLLGNNRVRAVAMSATEGLKRGMDVVDMGNPLSVPVGGATLGRIFNVLGEPVDNLDLLAPYRRGGKIGLFGGAGVGKTVLIMELINNIAKAHGGVSVFGGVGERTREGNDLYMEMKESGVINELNLADSKVALVYGQMNEPPGARMRVGLTALTMAEYFRDVNEQDVLLFIDNIFRFVQAGSEVSALLGRMPSAVGYQPTLSTEMGSLQERITSTKKGSITSIQAVYVPADDLTDPAPATTFAHLDATTVLSRGLAAKGIYPAIQRQLCYNLESLARKHYETAQQVKQTLQRYKELQDIIAILGLDELSEEDRLTVARARKIERFLSQPFFVAEVFTGSPGKYVGLAETIRGFNLILSGEFDSLPEQAFYLVGNIDEATAKATNLEME</sequence>
<evidence type="ECO:0000256" key="2">
    <source>
        <dbReference type="ARBA" id="ARBA00004170"/>
    </source>
</evidence>
<dbReference type="InterPro" id="IPR036121">
    <property type="entry name" value="ATPase_F1/V1/A1_a/bsu_N_sf"/>
</dbReference>
<comment type="function">
    <text evidence="14">Produces ATP from ADP in the presence of a proton gradient across the membrane. The catalytic sites are hosted primarily by the beta subunits.</text>
</comment>
<evidence type="ECO:0000256" key="11">
    <source>
        <dbReference type="ARBA" id="ARBA00023136"/>
    </source>
</evidence>
<keyword evidence="6 16" id="KW-0547">Nucleotide-binding</keyword>
<evidence type="ECO:0000313" key="19">
    <source>
        <dbReference type="Proteomes" id="UP000824890"/>
    </source>
</evidence>
<comment type="similarity">
    <text evidence="3">Belongs to the ATPase alpha/beta chains family.</text>
</comment>
<evidence type="ECO:0000259" key="17">
    <source>
        <dbReference type="SMART" id="SM00382"/>
    </source>
</evidence>
<evidence type="ECO:0000256" key="5">
    <source>
        <dbReference type="ARBA" id="ARBA00022553"/>
    </source>
</evidence>
<evidence type="ECO:0000256" key="7">
    <source>
        <dbReference type="ARBA" id="ARBA00022781"/>
    </source>
</evidence>
<dbReference type="HAMAP" id="MF_01347">
    <property type="entry name" value="ATP_synth_beta_bact"/>
    <property type="match status" value="1"/>
</dbReference>
<evidence type="ECO:0000256" key="9">
    <source>
        <dbReference type="ARBA" id="ARBA00022967"/>
    </source>
</evidence>
<feature type="domain" description="AAA+ ATPase" evidence="17">
    <location>
        <begin position="90"/>
        <end position="282"/>
    </location>
</feature>
<dbReference type="Proteomes" id="UP000824890">
    <property type="component" value="Unassembled WGS sequence"/>
</dbReference>
<dbReference type="SUPFAM" id="SSF47917">
    <property type="entry name" value="C-terminal domain of alpha and beta subunits of F1 ATP synthase"/>
    <property type="match status" value="1"/>
</dbReference>
<evidence type="ECO:0000256" key="13">
    <source>
        <dbReference type="ARBA" id="ARBA00023310"/>
    </source>
</evidence>
<keyword evidence="11" id="KW-0472">Membrane</keyword>
<evidence type="ECO:0000256" key="3">
    <source>
        <dbReference type="ARBA" id="ARBA00008936"/>
    </source>
</evidence>
<evidence type="ECO:0000256" key="12">
    <source>
        <dbReference type="ARBA" id="ARBA00023196"/>
    </source>
</evidence>
<evidence type="ECO:0000256" key="15">
    <source>
        <dbReference type="ARBA" id="ARBA00048383"/>
    </source>
</evidence>
<comment type="subcellular location">
    <subcellularLocation>
        <location evidence="2">Membrane</location>
        <topology evidence="2">Peripheral membrane protein</topology>
    </subcellularLocation>
</comment>
<dbReference type="InterPro" id="IPR004100">
    <property type="entry name" value="ATPase_F1/V1/A1_a/bsu_N"/>
</dbReference>
<keyword evidence="10" id="KW-0406">Ion transport</keyword>
<evidence type="ECO:0000256" key="10">
    <source>
        <dbReference type="ARBA" id="ARBA00023065"/>
    </source>
</evidence>
<dbReference type="Pfam" id="PF22919">
    <property type="entry name" value="ATP-synt_VA_C"/>
    <property type="match status" value="1"/>
</dbReference>
<feature type="non-terminal residue" evidence="18">
    <location>
        <position position="415"/>
    </location>
</feature>
<reference evidence="18 19" key="1">
    <citation type="submission" date="2021-05" db="EMBL/GenBank/DDBJ databases">
        <title>Genome Assembly of Synthetic Allotetraploid Brassica napus Reveals Homoeologous Exchanges between Subgenomes.</title>
        <authorList>
            <person name="Davis J.T."/>
        </authorList>
    </citation>
    <scope>NUCLEOTIDE SEQUENCE [LARGE SCALE GENOMIC DNA]</scope>
    <source>
        <strain evidence="19">cv. Da-Ae</strain>
        <tissue evidence="18">Seedling</tissue>
    </source>
</reference>
<dbReference type="CDD" id="cd01133">
    <property type="entry name" value="F1-ATPase_beta_CD"/>
    <property type="match status" value="1"/>
</dbReference>
<evidence type="ECO:0000256" key="14">
    <source>
        <dbReference type="ARBA" id="ARBA00037290"/>
    </source>
</evidence>
<comment type="subunit">
    <text evidence="16">F-type ATPases have 2 components, CF(1) - the catalytic core - and CF(0) - the membrane proton channel. CF(1) and CF(0) have multiple subunits.</text>
</comment>
<keyword evidence="9" id="KW-1278">Translocase</keyword>
<keyword evidence="8 16" id="KW-0067">ATP-binding</keyword>
<dbReference type="PANTHER" id="PTHR15184">
    <property type="entry name" value="ATP SYNTHASE"/>
    <property type="match status" value="1"/>
</dbReference>
<dbReference type="InterPro" id="IPR055190">
    <property type="entry name" value="ATP-synt_VA_C"/>
</dbReference>
<gene>
    <name evidence="18" type="ORF">HID58_094676</name>
</gene>
<dbReference type="SUPFAM" id="SSF50615">
    <property type="entry name" value="N-terminal domain of alpha and beta subunits of F1 ATP synthase"/>
    <property type="match status" value="1"/>
</dbReference>
<dbReference type="InterPro" id="IPR003593">
    <property type="entry name" value="AAA+_ATPase"/>
</dbReference>
<dbReference type="InterPro" id="IPR005722">
    <property type="entry name" value="ATP_synth_F1_bsu"/>
</dbReference>
<keyword evidence="12 16" id="KW-0139">CF(1)</keyword>
<comment type="catalytic activity">
    <reaction evidence="15 16">
        <text>ATP + H2O + 4 H(+)(in) = ADP + phosphate + 5 H(+)(out)</text>
        <dbReference type="Rhea" id="RHEA:57720"/>
        <dbReference type="ChEBI" id="CHEBI:15377"/>
        <dbReference type="ChEBI" id="CHEBI:15378"/>
        <dbReference type="ChEBI" id="CHEBI:30616"/>
        <dbReference type="ChEBI" id="CHEBI:43474"/>
        <dbReference type="ChEBI" id="CHEBI:456216"/>
        <dbReference type="EC" id="7.1.2.2"/>
    </reaction>
</comment>
<evidence type="ECO:0000256" key="1">
    <source>
        <dbReference type="ARBA" id="ARBA00003086"/>
    </source>
</evidence>
<evidence type="ECO:0000256" key="16">
    <source>
        <dbReference type="RuleBase" id="RU003553"/>
    </source>
</evidence>
<dbReference type="CDD" id="cd18115">
    <property type="entry name" value="ATP-synt_F1_beta_N"/>
    <property type="match status" value="1"/>
</dbReference>
<dbReference type="InterPro" id="IPR024034">
    <property type="entry name" value="ATPase_F1/V1_b/a_C"/>
</dbReference>
<dbReference type="Pfam" id="PF02874">
    <property type="entry name" value="ATP-synt_ab_N"/>
    <property type="match status" value="1"/>
</dbReference>
<comment type="caution">
    <text evidence="18">The sequence shown here is derived from an EMBL/GenBank/DDBJ whole genome shotgun (WGS) entry which is preliminary data.</text>
</comment>
<keyword evidence="19" id="KW-1185">Reference proteome</keyword>